<organism evidence="2 3">
    <name type="scientific">Datura stramonium</name>
    <name type="common">Jimsonweed</name>
    <name type="synonym">Common thornapple</name>
    <dbReference type="NCBI Taxonomy" id="4076"/>
    <lineage>
        <taxon>Eukaryota</taxon>
        <taxon>Viridiplantae</taxon>
        <taxon>Streptophyta</taxon>
        <taxon>Embryophyta</taxon>
        <taxon>Tracheophyta</taxon>
        <taxon>Spermatophyta</taxon>
        <taxon>Magnoliopsida</taxon>
        <taxon>eudicotyledons</taxon>
        <taxon>Gunneridae</taxon>
        <taxon>Pentapetalae</taxon>
        <taxon>asterids</taxon>
        <taxon>lamiids</taxon>
        <taxon>Solanales</taxon>
        <taxon>Solanaceae</taxon>
        <taxon>Solanoideae</taxon>
        <taxon>Datureae</taxon>
        <taxon>Datura</taxon>
    </lineage>
</organism>
<dbReference type="InterPro" id="IPR050942">
    <property type="entry name" value="F-box_BR-signaling"/>
</dbReference>
<reference evidence="2 3" key="1">
    <citation type="journal article" date="2021" name="BMC Genomics">
        <title>Datura genome reveals duplications of psychoactive alkaloid biosynthetic genes and high mutation rate following tissue culture.</title>
        <authorList>
            <person name="Rajewski A."/>
            <person name="Carter-House D."/>
            <person name="Stajich J."/>
            <person name="Litt A."/>
        </authorList>
    </citation>
    <scope>NUCLEOTIDE SEQUENCE [LARGE SCALE GENOMIC DNA]</scope>
    <source>
        <strain evidence="2">AR-01</strain>
    </source>
</reference>
<protein>
    <recommendedName>
        <fullName evidence="1">KIB1-4 beta-propeller domain-containing protein</fullName>
    </recommendedName>
</protein>
<dbReference type="Proteomes" id="UP000823775">
    <property type="component" value="Unassembled WGS sequence"/>
</dbReference>
<accession>A0ABS8RVU3</accession>
<dbReference type="Pfam" id="PF03478">
    <property type="entry name" value="Beta-prop_KIB1-4"/>
    <property type="match status" value="1"/>
</dbReference>
<comment type="caution">
    <text evidence="2">The sequence shown here is derived from an EMBL/GenBank/DDBJ whole genome shotgun (WGS) entry which is preliminary data.</text>
</comment>
<dbReference type="InterPro" id="IPR005174">
    <property type="entry name" value="KIB1-4_b-propeller"/>
</dbReference>
<evidence type="ECO:0000313" key="2">
    <source>
        <dbReference type="EMBL" id="MCD7450918.1"/>
    </source>
</evidence>
<evidence type="ECO:0000259" key="1">
    <source>
        <dbReference type="Pfam" id="PF03478"/>
    </source>
</evidence>
<proteinExistence type="predicted"/>
<sequence length="207" mass="23310">MANWAALPVDLLVQTANHVKVIEDFIALRAVCTSWRAAVAKSNFDVFSPQVPLLMFGGPSMSQPIVNSRFLVWLEGTFHRPKRFCLVKIAGALLIISRISNGVRGSRPNFRFKVSELDVIRGELNEISNLGDSAIFLSRDGASSINCFRFPGVKPNHIYFTDDSCNKYKCLVSERYMRAYDIEDQKIESLYPGLSSFHPLTWVTPSF</sequence>
<keyword evidence="3" id="KW-1185">Reference proteome</keyword>
<feature type="domain" description="KIB1-4 beta-propeller" evidence="1">
    <location>
        <begin position="72"/>
        <end position="180"/>
    </location>
</feature>
<name>A0ABS8RVU3_DATST</name>
<dbReference type="PANTHER" id="PTHR44259">
    <property type="entry name" value="OS07G0183000 PROTEIN-RELATED"/>
    <property type="match status" value="1"/>
</dbReference>
<dbReference type="PANTHER" id="PTHR44259:SF52">
    <property type="entry name" value="UBIQUITIN-PROTEIN LIGASE"/>
    <property type="match status" value="1"/>
</dbReference>
<gene>
    <name evidence="2" type="ORF">HAX54_008980</name>
</gene>
<evidence type="ECO:0000313" key="3">
    <source>
        <dbReference type="Proteomes" id="UP000823775"/>
    </source>
</evidence>
<dbReference type="EMBL" id="JACEIK010000148">
    <property type="protein sequence ID" value="MCD7450918.1"/>
    <property type="molecule type" value="Genomic_DNA"/>
</dbReference>